<dbReference type="GO" id="GO:0005886">
    <property type="term" value="C:plasma membrane"/>
    <property type="evidence" value="ECO:0007669"/>
    <property type="project" value="UniProtKB-SubCell"/>
</dbReference>
<dbReference type="PANTHER" id="PTHR30287:SF2">
    <property type="entry name" value="BLL1001 PROTEIN"/>
    <property type="match status" value="1"/>
</dbReference>
<sequence length="804" mass="85712">MIRAAASALWSHWRRHPVQLVTLLAGIALAAGLWSAVQAINAEARASYAKAAAQIGADRLDRLSRTDGGPISVEDYVTLRRSGWQVAAVLQDRLRLNDTVVTVTGIDLVAWSDLPAITEGIATTAITPAEALTAPGLVFARPETAQTLRDHPGFPPVVNTDALPLGRVLTDIGVAEKLLNRPGQITHLLVLPDQPFGAPDLAEVAPDLTWHAARGTQDIARLTNSFHLNLTAFGLLSFVVGLFIVHGTIGLAFEQRRPMIRTLRALGLPLSVLTRLVLLELLALALAGGLVGLLLGYLVAASLLPDVAVTLRGLYGAPVEDSLALRPAWLASGLAMAVAGTLLASAQALWRFSNLPILAAPGQHGWSARPRAMKTQSLAGLSAILIGLAAFALFDGLVAGFALMAGCLLGATLLLPPVLAVGLMAADRLAHGPVAEWFVADMRAQLPSLSLALMALLLALAANIGVGTMVASFRLTFDGWLDQRLTSTLYVTARDDAQGAALAKWMAPRADAVLPIRSVEISSDAHPLFVYGIVDHDSYREHWPLIAAGADVWDRVTTGQAALVNEQMARRDGLWPGSVVTLAPGWELPVAGVYSDYGNPTGQAIVALDLLLMHFPNVPNTRFGVHLPMDRAAQLAEDLGRDFGLPPDAVILQGALKAQSRAIFEKTFVVTGALNVLTLGVAGFAILTSLLTLWTQRLPQLAPVWALGLTRAQLARLELWRALALATMTAVLALPLGLLLAWLLLAVVNVAAFGWRLPMHLFPYDWLRLFTLALITAGLAATLPALRLRRLPPAHLLKVFANER</sequence>
<evidence type="ECO:0000256" key="2">
    <source>
        <dbReference type="ARBA" id="ARBA00022475"/>
    </source>
</evidence>
<dbReference type="PANTHER" id="PTHR30287">
    <property type="entry name" value="MEMBRANE COMPONENT OF PREDICTED ABC SUPERFAMILY METABOLITE UPTAKE TRANSPORTER"/>
    <property type="match status" value="1"/>
</dbReference>
<keyword evidence="3 6" id="KW-0812">Transmembrane</keyword>
<dbReference type="InterPro" id="IPR038766">
    <property type="entry name" value="Membrane_comp_ABC_pdt"/>
</dbReference>
<comment type="subcellular location">
    <subcellularLocation>
        <location evidence="1">Cell membrane</location>
        <topology evidence="1">Multi-pass membrane protein</topology>
    </subcellularLocation>
</comment>
<feature type="transmembrane region" description="Helical" evidence="6">
    <location>
        <begin position="230"/>
        <end position="253"/>
    </location>
</feature>
<evidence type="ECO:0000256" key="6">
    <source>
        <dbReference type="SAM" id="Phobius"/>
    </source>
</evidence>
<feature type="transmembrane region" description="Helical" evidence="6">
    <location>
        <begin position="731"/>
        <end position="754"/>
    </location>
</feature>
<keyword evidence="9" id="KW-1185">Reference proteome</keyword>
<feature type="transmembrane region" description="Helical" evidence="6">
    <location>
        <begin position="667"/>
        <end position="694"/>
    </location>
</feature>
<evidence type="ECO:0000256" key="3">
    <source>
        <dbReference type="ARBA" id="ARBA00022692"/>
    </source>
</evidence>
<evidence type="ECO:0000259" key="7">
    <source>
        <dbReference type="Pfam" id="PF02687"/>
    </source>
</evidence>
<keyword evidence="5 6" id="KW-0472">Membrane</keyword>
<reference evidence="9" key="1">
    <citation type="submission" date="2016-10" db="EMBL/GenBank/DDBJ databases">
        <authorList>
            <person name="Varghese N."/>
            <person name="Submissions S."/>
        </authorList>
    </citation>
    <scope>NUCLEOTIDE SEQUENCE [LARGE SCALE GENOMIC DNA]</scope>
    <source>
        <strain evidence="9">CGMCC 1.9108</strain>
    </source>
</reference>
<dbReference type="AlphaFoldDB" id="A0A1G6JYI7"/>
<proteinExistence type="predicted"/>
<keyword evidence="2" id="KW-1003">Cell membrane</keyword>
<evidence type="ECO:0000256" key="5">
    <source>
        <dbReference type="ARBA" id="ARBA00023136"/>
    </source>
</evidence>
<organism evidence="8 9">
    <name type="scientific">Ruegeria marina</name>
    <dbReference type="NCBI Taxonomy" id="639004"/>
    <lineage>
        <taxon>Bacteria</taxon>
        <taxon>Pseudomonadati</taxon>
        <taxon>Pseudomonadota</taxon>
        <taxon>Alphaproteobacteria</taxon>
        <taxon>Rhodobacterales</taxon>
        <taxon>Roseobacteraceae</taxon>
        <taxon>Ruegeria</taxon>
    </lineage>
</organism>
<dbReference type="EMBL" id="FMZV01000001">
    <property type="protein sequence ID" value="SDC23661.1"/>
    <property type="molecule type" value="Genomic_DNA"/>
</dbReference>
<feature type="transmembrane region" description="Helical" evidence="6">
    <location>
        <begin position="401"/>
        <end position="426"/>
    </location>
</feature>
<accession>A0A1G6JYI7</accession>
<dbReference type="Pfam" id="PF02687">
    <property type="entry name" value="FtsX"/>
    <property type="match status" value="2"/>
</dbReference>
<feature type="domain" description="ABC3 transporter permease C-terminal" evidence="7">
    <location>
        <begin position="232"/>
        <end position="356"/>
    </location>
</feature>
<name>A0A1G6JYI7_9RHOB</name>
<protein>
    <submittedName>
        <fullName evidence="8">Putative ABC transport system permease protein</fullName>
    </submittedName>
</protein>
<evidence type="ECO:0000313" key="8">
    <source>
        <dbReference type="EMBL" id="SDC23661.1"/>
    </source>
</evidence>
<dbReference type="OrthoDB" id="343744at2"/>
<dbReference type="Proteomes" id="UP000199628">
    <property type="component" value="Unassembled WGS sequence"/>
</dbReference>
<feature type="transmembrane region" description="Helical" evidence="6">
    <location>
        <begin position="766"/>
        <end position="786"/>
    </location>
</feature>
<dbReference type="STRING" id="639004.SAMN04488239_101468"/>
<evidence type="ECO:0000256" key="1">
    <source>
        <dbReference type="ARBA" id="ARBA00004651"/>
    </source>
</evidence>
<dbReference type="InterPro" id="IPR003838">
    <property type="entry name" value="ABC3_permease_C"/>
</dbReference>
<evidence type="ECO:0000313" key="9">
    <source>
        <dbReference type="Proteomes" id="UP000199628"/>
    </source>
</evidence>
<evidence type="ECO:0000256" key="4">
    <source>
        <dbReference type="ARBA" id="ARBA00022989"/>
    </source>
</evidence>
<gene>
    <name evidence="8" type="ORF">SAMN04488239_101468</name>
</gene>
<feature type="transmembrane region" description="Helical" evidence="6">
    <location>
        <begin position="446"/>
        <end position="466"/>
    </location>
</feature>
<feature type="transmembrane region" description="Helical" evidence="6">
    <location>
        <begin position="327"/>
        <end position="350"/>
    </location>
</feature>
<feature type="domain" description="ABC3 transporter permease C-terminal" evidence="7">
    <location>
        <begin position="675"/>
        <end position="793"/>
    </location>
</feature>
<dbReference type="RefSeq" id="WP_093027256.1">
    <property type="nucleotide sequence ID" value="NZ_FMZV01000001.1"/>
</dbReference>
<keyword evidence="4 6" id="KW-1133">Transmembrane helix</keyword>
<feature type="transmembrane region" description="Helical" evidence="6">
    <location>
        <begin position="376"/>
        <end position="394"/>
    </location>
</feature>